<feature type="transmembrane region" description="Helical" evidence="1">
    <location>
        <begin position="189"/>
        <end position="212"/>
    </location>
</feature>
<keyword evidence="1" id="KW-1133">Transmembrane helix</keyword>
<dbReference type="Proteomes" id="UP000290013">
    <property type="component" value="Chromosome"/>
</dbReference>
<organism evidence="2 3">
    <name type="scientific">Chryseobacterium taihuense</name>
    <dbReference type="NCBI Taxonomy" id="1141221"/>
    <lineage>
        <taxon>Bacteria</taxon>
        <taxon>Pseudomonadati</taxon>
        <taxon>Bacteroidota</taxon>
        <taxon>Flavobacteriia</taxon>
        <taxon>Flavobacteriales</taxon>
        <taxon>Weeksellaceae</taxon>
        <taxon>Chryseobacterium group</taxon>
        <taxon>Chryseobacterium</taxon>
    </lineage>
</organism>
<protein>
    <submittedName>
        <fullName evidence="2">Uncharacterized protein</fullName>
    </submittedName>
</protein>
<feature type="transmembrane region" description="Helical" evidence="1">
    <location>
        <begin position="115"/>
        <end position="134"/>
    </location>
</feature>
<evidence type="ECO:0000313" key="2">
    <source>
        <dbReference type="EMBL" id="VFB04699.1"/>
    </source>
</evidence>
<gene>
    <name evidence="2" type="ORF">NCTC12078_02737</name>
</gene>
<sequence length="234" mass="26946">MNESQILHIRTYLLSKNLPLDLLMEVEDHFVAHVNDLCQTKAICFEDAFAEVKGFWKEDLTESYYYNGKSTTQFVKEIKTRQQNKTLLSSLIATASLIFLLYLVAFSVSNETFTEILPCIIIIFLSMAGMHYLINFNVFRFSRDHPKIRLNVYQNGNALVFFAGIATVVLGNTYNALSEKIHNFLTGNFSVGFSSFLLLLVIIWFYMFGFLMQVKFVKSAKKTIKLIKFSKLSF</sequence>
<evidence type="ECO:0000256" key="1">
    <source>
        <dbReference type="SAM" id="Phobius"/>
    </source>
</evidence>
<reference evidence="2 3" key="1">
    <citation type="submission" date="2019-02" db="EMBL/GenBank/DDBJ databases">
        <authorList>
            <consortium name="Pathogen Informatics"/>
        </authorList>
    </citation>
    <scope>NUCLEOTIDE SEQUENCE [LARGE SCALE GENOMIC DNA]</scope>
    <source>
        <strain evidence="2 3">3012STDY6944375</strain>
    </source>
</reference>
<proteinExistence type="predicted"/>
<dbReference type="KEGG" id="ctai:NCTC12078_02737"/>
<keyword evidence="1" id="KW-0472">Membrane</keyword>
<feature type="transmembrane region" description="Helical" evidence="1">
    <location>
        <begin position="155"/>
        <end position="177"/>
    </location>
</feature>
<dbReference type="AlphaFoldDB" id="A0A4U8WQC3"/>
<dbReference type="EMBL" id="LR215974">
    <property type="protein sequence ID" value="VFB04699.1"/>
    <property type="molecule type" value="Genomic_DNA"/>
</dbReference>
<keyword evidence="1" id="KW-0812">Transmembrane</keyword>
<accession>A0A4U8WQC3</accession>
<evidence type="ECO:0000313" key="3">
    <source>
        <dbReference type="Proteomes" id="UP000290013"/>
    </source>
</evidence>
<feature type="transmembrane region" description="Helical" evidence="1">
    <location>
        <begin position="86"/>
        <end position="109"/>
    </location>
</feature>
<dbReference type="RefSeq" id="WP_130914886.1">
    <property type="nucleotide sequence ID" value="NZ_LR215974.1"/>
</dbReference>
<name>A0A4U8WQC3_9FLAO</name>